<dbReference type="Pfam" id="PF06188">
    <property type="entry name" value="HrpE"/>
    <property type="match status" value="1"/>
</dbReference>
<proteinExistence type="inferred from homology"/>
<feature type="coiled-coil region" evidence="6">
    <location>
        <begin position="20"/>
        <end position="47"/>
    </location>
</feature>
<gene>
    <name evidence="7" type="primary">sctL</name>
    <name evidence="7" type="ORF">HBH25_21570</name>
</gene>
<evidence type="ECO:0000256" key="6">
    <source>
        <dbReference type="SAM" id="Coils"/>
    </source>
</evidence>
<evidence type="ECO:0000313" key="8">
    <source>
        <dbReference type="Proteomes" id="UP000746535"/>
    </source>
</evidence>
<comment type="subcellular location">
    <subcellularLocation>
        <location evidence="1">Cytoplasm</location>
    </subcellularLocation>
</comment>
<dbReference type="NCBIfam" id="TIGR02499">
    <property type="entry name" value="HrpE_YscL_not"/>
    <property type="match status" value="1"/>
</dbReference>
<keyword evidence="2" id="KW-0813">Transport</keyword>
<evidence type="ECO:0000256" key="1">
    <source>
        <dbReference type="ARBA" id="ARBA00004496"/>
    </source>
</evidence>
<evidence type="ECO:0000256" key="3">
    <source>
        <dbReference type="ARBA" id="ARBA00022490"/>
    </source>
</evidence>
<evidence type="ECO:0000313" key="7">
    <source>
        <dbReference type="EMBL" id="NJP03430.1"/>
    </source>
</evidence>
<keyword evidence="3" id="KW-0963">Cytoplasm</keyword>
<accession>A0ABX0YKF8</accession>
<comment type="similarity">
    <text evidence="5">Belongs to the SctL stator family.</text>
</comment>
<comment type="caution">
    <text evidence="7">The sequence shown here is derived from an EMBL/GenBank/DDBJ whole genome shotgun (WGS) entry which is preliminary data.</text>
</comment>
<keyword evidence="8" id="KW-1185">Reference proteome</keyword>
<organism evidence="7 8">
    <name type="scientific">Pseudomonas quercus</name>
    <dbReference type="NCBI Taxonomy" id="2722792"/>
    <lineage>
        <taxon>Bacteria</taxon>
        <taxon>Pseudomonadati</taxon>
        <taxon>Pseudomonadota</taxon>
        <taxon>Gammaproteobacteria</taxon>
        <taxon>Pseudomonadales</taxon>
        <taxon>Pseudomonadaceae</taxon>
        <taxon>Pseudomonas</taxon>
    </lineage>
</organism>
<reference evidence="7 8" key="1">
    <citation type="submission" date="2020-03" db="EMBL/GenBank/DDBJ databases">
        <authorList>
            <person name="Wang L."/>
            <person name="He N."/>
            <person name="Li Y."/>
            <person name="Fang Y."/>
            <person name="Zhang F."/>
        </authorList>
    </citation>
    <scope>NUCLEOTIDE SEQUENCE [LARGE SCALE GENOMIC DNA]</scope>
    <source>
        <strain evidence="8">hsmgli-8</strain>
    </source>
</reference>
<dbReference type="Proteomes" id="UP000746535">
    <property type="component" value="Unassembled WGS sequence"/>
</dbReference>
<keyword evidence="4" id="KW-0653">Protein transport</keyword>
<dbReference type="RefSeq" id="WP_168085990.1">
    <property type="nucleotide sequence ID" value="NZ_JAAVJI010000019.1"/>
</dbReference>
<sequence>MLVKRSLSLGVSSLAEPILKREHIEDARRAEDVLAQALAQAEQIQLHAQEQAHEQVSQAVAEFWEQAGAFLQGLEAERQNFQDEALAAAEQLLSTAMARLLDEAGLAERTRALLRSLAASQPLEVKATLQCHPDLLPAVTQWLADSRFATVWQVQANSRLADDVLTLSHATGAFDIQWAQLRAGLLAATA</sequence>
<dbReference type="InterPro" id="IPR009335">
    <property type="entry name" value="T3SS_HrpE/ATPase_suE"/>
</dbReference>
<keyword evidence="6" id="KW-0175">Coiled coil</keyword>
<evidence type="ECO:0000256" key="4">
    <source>
        <dbReference type="ARBA" id="ARBA00022927"/>
    </source>
</evidence>
<dbReference type="InterPro" id="IPR012842">
    <property type="entry name" value="T3SS_SctL/SctL2"/>
</dbReference>
<protein>
    <submittedName>
        <fullName evidence="7">Type III secretion system stator protein SctL</fullName>
    </submittedName>
</protein>
<name>A0ABX0YKF8_9PSED</name>
<evidence type="ECO:0000256" key="5">
    <source>
        <dbReference type="ARBA" id="ARBA00024335"/>
    </source>
</evidence>
<evidence type="ECO:0000256" key="2">
    <source>
        <dbReference type="ARBA" id="ARBA00022448"/>
    </source>
</evidence>
<dbReference type="EMBL" id="JAAVJI010000019">
    <property type="protein sequence ID" value="NJP03430.1"/>
    <property type="molecule type" value="Genomic_DNA"/>
</dbReference>